<dbReference type="RefSeq" id="WP_344903899.1">
    <property type="nucleotide sequence ID" value="NZ_BAAAYO010000001.1"/>
</dbReference>
<accession>A0ABV5VW71</accession>
<dbReference type="Proteomes" id="UP001589619">
    <property type="component" value="Unassembled WGS sequence"/>
</dbReference>
<evidence type="ECO:0000313" key="2">
    <source>
        <dbReference type="EMBL" id="MFB9752565.1"/>
    </source>
</evidence>
<name>A0ABV5VW71_9BACL</name>
<comment type="caution">
    <text evidence="2">The sequence shown here is derived from an EMBL/GenBank/DDBJ whole genome shotgun (WGS) entry which is preliminary data.</text>
</comment>
<protein>
    <submittedName>
        <fullName evidence="2">Uncharacterized protein</fullName>
    </submittedName>
</protein>
<dbReference type="EMBL" id="JBHMAG010000012">
    <property type="protein sequence ID" value="MFB9752565.1"/>
    <property type="molecule type" value="Genomic_DNA"/>
</dbReference>
<evidence type="ECO:0000313" key="3">
    <source>
        <dbReference type="Proteomes" id="UP001589619"/>
    </source>
</evidence>
<gene>
    <name evidence="2" type="ORF">ACFFNY_13445</name>
</gene>
<sequence length="80" mass="8647">MSYRSISPQLKSSCYNCTHFSAFSDMLNGLCFQQSTEEGTPAIGVGTCGHFLMKADNGPARTGGLSRSPRDASRQKRAAR</sequence>
<keyword evidence="3" id="KW-1185">Reference proteome</keyword>
<evidence type="ECO:0000256" key="1">
    <source>
        <dbReference type="SAM" id="MobiDB-lite"/>
    </source>
</evidence>
<proteinExistence type="predicted"/>
<organism evidence="2 3">
    <name type="scientific">Paenibacillus hodogayensis</name>
    <dbReference type="NCBI Taxonomy" id="279208"/>
    <lineage>
        <taxon>Bacteria</taxon>
        <taxon>Bacillati</taxon>
        <taxon>Bacillota</taxon>
        <taxon>Bacilli</taxon>
        <taxon>Bacillales</taxon>
        <taxon>Paenibacillaceae</taxon>
        <taxon>Paenibacillus</taxon>
    </lineage>
</organism>
<feature type="region of interest" description="Disordered" evidence="1">
    <location>
        <begin position="57"/>
        <end position="80"/>
    </location>
</feature>
<reference evidence="2 3" key="1">
    <citation type="submission" date="2024-09" db="EMBL/GenBank/DDBJ databases">
        <authorList>
            <person name="Sun Q."/>
            <person name="Mori K."/>
        </authorList>
    </citation>
    <scope>NUCLEOTIDE SEQUENCE [LARGE SCALE GENOMIC DNA]</scope>
    <source>
        <strain evidence="2 3">JCM 12520</strain>
    </source>
</reference>